<sequence>MKEKPVINAEQRSSSPSRNDQLLPLRWFLQLVGLVTLLAFPAAVMPEKWMVEIAKSLGIHPFPSAPLTFYLARHLSILYGFVGIGLLVLANDLVRYRPLVRYLALGTITFGVAQFVVDAMAGMPSWWTWGESLSTVAGGGFIAWLNRARSSAGRGSGDT</sequence>
<keyword evidence="1" id="KW-0812">Transmembrane</keyword>
<evidence type="ECO:0008006" key="4">
    <source>
        <dbReference type="Google" id="ProtNLM"/>
    </source>
</evidence>
<evidence type="ECO:0000313" key="3">
    <source>
        <dbReference type="Proteomes" id="UP001500840"/>
    </source>
</evidence>
<gene>
    <name evidence="2" type="ORF">GCM10023156_46360</name>
</gene>
<evidence type="ECO:0000313" key="2">
    <source>
        <dbReference type="EMBL" id="GAA4462475.1"/>
    </source>
</evidence>
<protein>
    <recommendedName>
        <fullName evidence="4">VanZ like family protein</fullName>
    </recommendedName>
</protein>
<feature type="transmembrane region" description="Helical" evidence="1">
    <location>
        <begin position="27"/>
        <end position="45"/>
    </location>
</feature>
<dbReference type="RefSeq" id="WP_345325932.1">
    <property type="nucleotide sequence ID" value="NZ_BAABGA010000062.1"/>
</dbReference>
<keyword evidence="3" id="KW-1185">Reference proteome</keyword>
<feature type="transmembrane region" description="Helical" evidence="1">
    <location>
        <begin position="65"/>
        <end position="90"/>
    </location>
</feature>
<organism evidence="2 3">
    <name type="scientific">Novipirellula rosea</name>
    <dbReference type="NCBI Taxonomy" id="1031540"/>
    <lineage>
        <taxon>Bacteria</taxon>
        <taxon>Pseudomonadati</taxon>
        <taxon>Planctomycetota</taxon>
        <taxon>Planctomycetia</taxon>
        <taxon>Pirellulales</taxon>
        <taxon>Pirellulaceae</taxon>
        <taxon>Novipirellula</taxon>
    </lineage>
</organism>
<keyword evidence="1" id="KW-0472">Membrane</keyword>
<proteinExistence type="predicted"/>
<dbReference type="Proteomes" id="UP001500840">
    <property type="component" value="Unassembled WGS sequence"/>
</dbReference>
<dbReference type="EMBL" id="BAABGA010000062">
    <property type="protein sequence ID" value="GAA4462475.1"/>
    <property type="molecule type" value="Genomic_DNA"/>
</dbReference>
<accession>A0ABP8NA31</accession>
<comment type="caution">
    <text evidence="2">The sequence shown here is derived from an EMBL/GenBank/DDBJ whole genome shotgun (WGS) entry which is preliminary data.</text>
</comment>
<reference evidence="3" key="1">
    <citation type="journal article" date="2019" name="Int. J. Syst. Evol. Microbiol.">
        <title>The Global Catalogue of Microorganisms (GCM) 10K type strain sequencing project: providing services to taxonomists for standard genome sequencing and annotation.</title>
        <authorList>
            <consortium name="The Broad Institute Genomics Platform"/>
            <consortium name="The Broad Institute Genome Sequencing Center for Infectious Disease"/>
            <person name="Wu L."/>
            <person name="Ma J."/>
        </authorList>
    </citation>
    <scope>NUCLEOTIDE SEQUENCE [LARGE SCALE GENOMIC DNA]</scope>
    <source>
        <strain evidence="3">JCM 17759</strain>
    </source>
</reference>
<feature type="transmembrane region" description="Helical" evidence="1">
    <location>
        <begin position="102"/>
        <end position="120"/>
    </location>
</feature>
<name>A0ABP8NA31_9BACT</name>
<evidence type="ECO:0000256" key="1">
    <source>
        <dbReference type="SAM" id="Phobius"/>
    </source>
</evidence>
<feature type="transmembrane region" description="Helical" evidence="1">
    <location>
        <begin position="126"/>
        <end position="145"/>
    </location>
</feature>
<keyword evidence="1" id="KW-1133">Transmembrane helix</keyword>